<organism evidence="2 3">
    <name type="scientific">Gottschalkia purinilytica</name>
    <name type="common">Clostridium purinilyticum</name>
    <dbReference type="NCBI Taxonomy" id="1503"/>
    <lineage>
        <taxon>Bacteria</taxon>
        <taxon>Bacillati</taxon>
        <taxon>Bacillota</taxon>
        <taxon>Tissierellia</taxon>
        <taxon>Tissierellales</taxon>
        <taxon>Gottschalkiaceae</taxon>
        <taxon>Gottschalkia</taxon>
    </lineage>
</organism>
<evidence type="ECO:0000313" key="2">
    <source>
        <dbReference type="EMBL" id="KNF08895.1"/>
    </source>
</evidence>
<dbReference type="AlphaFoldDB" id="A0A0L0WBV8"/>
<keyword evidence="1" id="KW-0812">Transmembrane</keyword>
<dbReference type="EMBL" id="LGSS01000005">
    <property type="protein sequence ID" value="KNF08895.1"/>
    <property type="molecule type" value="Genomic_DNA"/>
</dbReference>
<evidence type="ECO:0008006" key="4">
    <source>
        <dbReference type="Google" id="ProtNLM"/>
    </source>
</evidence>
<evidence type="ECO:0000313" key="3">
    <source>
        <dbReference type="Proteomes" id="UP000037267"/>
    </source>
</evidence>
<keyword evidence="1" id="KW-0472">Membrane</keyword>
<keyword evidence="1" id="KW-1133">Transmembrane helix</keyword>
<dbReference type="OrthoDB" id="2988624at2"/>
<name>A0A0L0WBV8_GOTPU</name>
<feature type="transmembrane region" description="Helical" evidence="1">
    <location>
        <begin position="7"/>
        <end position="28"/>
    </location>
</feature>
<reference evidence="3" key="1">
    <citation type="submission" date="2015-07" db="EMBL/GenBank/DDBJ databases">
        <title>Draft genome sequence of the purine-degrading Gottschalkia purinilyticum DSM 1384 (formerly Clostridium purinilyticum).</title>
        <authorList>
            <person name="Poehlein A."/>
            <person name="Schiel-Bengelsdorf B."/>
            <person name="Bengelsdorf F.R."/>
            <person name="Daniel R."/>
            <person name="Duerre P."/>
        </authorList>
    </citation>
    <scope>NUCLEOTIDE SEQUENCE [LARGE SCALE GENOMIC DNA]</scope>
    <source>
        <strain evidence="3">DSM 1384</strain>
    </source>
</reference>
<sequence>MRKYNRAFIIMIIMCLISILSGCTNIGAEGTLKAKVNINGTVDLNLDILANKKSFGFLNDNNNPIYIIKDKLEEKGFKVSNLVREEKMGIHATKHVENVKQELSLFKNMEVFASENSNNKKNEMFRVEKGWFKTKYTLDANINVTENIRSNGLEEILINSILSDVKLKLILDLPIKPSEHNASIVKQDGKVLEWDIVPTTNNKVLMKAESLNVVNTVIAIVSFVILFIVLFFLFKKMLHILFGNNMKN</sequence>
<comment type="caution">
    <text evidence="2">The sequence shown here is derived from an EMBL/GenBank/DDBJ whole genome shotgun (WGS) entry which is preliminary data.</text>
</comment>
<gene>
    <name evidence="2" type="ORF">CLPU_5c02020</name>
</gene>
<keyword evidence="3" id="KW-1185">Reference proteome</keyword>
<dbReference type="Proteomes" id="UP000037267">
    <property type="component" value="Unassembled WGS sequence"/>
</dbReference>
<evidence type="ECO:0000256" key="1">
    <source>
        <dbReference type="SAM" id="Phobius"/>
    </source>
</evidence>
<protein>
    <recommendedName>
        <fullName evidence="4">DUF3153 domain-containing protein</fullName>
    </recommendedName>
</protein>
<dbReference type="RefSeq" id="WP_050354986.1">
    <property type="nucleotide sequence ID" value="NZ_LGSS01000005.1"/>
</dbReference>
<accession>A0A0L0WBV8</accession>
<proteinExistence type="predicted"/>
<dbReference type="PROSITE" id="PS51257">
    <property type="entry name" value="PROKAR_LIPOPROTEIN"/>
    <property type="match status" value="1"/>
</dbReference>
<feature type="transmembrane region" description="Helical" evidence="1">
    <location>
        <begin position="213"/>
        <end position="234"/>
    </location>
</feature>